<comment type="function">
    <text evidence="1">Involved in the assembly process of the P-ring formation. It may associate with FlgF on the rod constituting a structure essential for the P-ring assembly or may act as a modulator protein for the P-ring assembly.</text>
</comment>
<keyword evidence="4" id="KW-0966">Cell projection</keyword>
<organism evidence="4 5">
    <name type="scientific">Rhodoferax lacus</name>
    <dbReference type="NCBI Taxonomy" id="2184758"/>
    <lineage>
        <taxon>Bacteria</taxon>
        <taxon>Pseudomonadati</taxon>
        <taxon>Pseudomonadota</taxon>
        <taxon>Betaproteobacteria</taxon>
        <taxon>Burkholderiales</taxon>
        <taxon>Comamonadaceae</taxon>
        <taxon>Rhodoferax</taxon>
    </lineage>
</organism>
<dbReference type="GO" id="GO:0044780">
    <property type="term" value="P:bacterial-type flagellum assembly"/>
    <property type="evidence" value="ECO:0007669"/>
    <property type="project" value="InterPro"/>
</dbReference>
<proteinExistence type="inferred from homology"/>
<keyword evidence="4" id="KW-0969">Cilium</keyword>
<reference evidence="4 5" key="1">
    <citation type="submission" date="2018-05" db="EMBL/GenBank/DDBJ databases">
        <title>Rhodoferax soyangensis sp.nov., isolated from an oligotrophic freshwater lake.</title>
        <authorList>
            <person name="Park M."/>
        </authorList>
    </citation>
    <scope>NUCLEOTIDE SEQUENCE [LARGE SCALE GENOMIC DNA]</scope>
    <source>
        <strain evidence="4 5">IMCC26218</strain>
    </source>
</reference>
<comment type="similarity">
    <text evidence="1">Belongs to the FlgA family.</text>
</comment>
<dbReference type="PANTHER" id="PTHR36307">
    <property type="entry name" value="FLAGELLA BASAL BODY P-RING FORMATION PROTEIN FLGA"/>
    <property type="match status" value="1"/>
</dbReference>
<evidence type="ECO:0000256" key="1">
    <source>
        <dbReference type="RuleBase" id="RU362063"/>
    </source>
</evidence>
<dbReference type="PANTHER" id="PTHR36307:SF1">
    <property type="entry name" value="FLAGELLA BASAL BODY P-RING FORMATION PROTEIN FLGA"/>
    <property type="match status" value="1"/>
</dbReference>
<evidence type="ECO:0000313" key="5">
    <source>
        <dbReference type="Proteomes" id="UP000260665"/>
    </source>
</evidence>
<dbReference type="CDD" id="cd11614">
    <property type="entry name" value="SAF_CpaB_FlgA_like"/>
    <property type="match status" value="1"/>
</dbReference>
<comment type="subcellular location">
    <subcellularLocation>
        <location evidence="1">Periplasm</location>
    </subcellularLocation>
</comment>
<comment type="caution">
    <text evidence="4">The sequence shown here is derived from an EMBL/GenBank/DDBJ whole genome shotgun (WGS) entry which is preliminary data.</text>
</comment>
<dbReference type="Gene3D" id="2.30.30.760">
    <property type="match status" value="1"/>
</dbReference>
<dbReference type="GO" id="GO:0042597">
    <property type="term" value="C:periplasmic space"/>
    <property type="evidence" value="ECO:0007669"/>
    <property type="project" value="UniProtKB-SubCell"/>
</dbReference>
<keyword evidence="5" id="KW-1185">Reference proteome</keyword>
<name>A0A3E1R7P8_9BURK</name>
<dbReference type="InterPro" id="IPR017585">
    <property type="entry name" value="SAF_FlgA"/>
</dbReference>
<dbReference type="Proteomes" id="UP000260665">
    <property type="component" value="Unassembled WGS sequence"/>
</dbReference>
<dbReference type="OrthoDB" id="8561436at2"/>
<feature type="domain" description="Flagella basal body P-ring formation protein FlgA SAF" evidence="2">
    <location>
        <begin position="103"/>
        <end position="223"/>
    </location>
</feature>
<keyword evidence="1" id="KW-1005">Bacterial flagellum biogenesis</keyword>
<evidence type="ECO:0000313" key="4">
    <source>
        <dbReference type="EMBL" id="RFO95062.1"/>
    </source>
</evidence>
<dbReference type="Gene3D" id="3.90.1210.10">
    <property type="entry name" value="Antifreeze-like/N-acetylneuraminic acid synthase C-terminal domain"/>
    <property type="match status" value="1"/>
</dbReference>
<dbReference type="Pfam" id="PF17656">
    <property type="entry name" value="ChapFlgA_N"/>
    <property type="match status" value="1"/>
</dbReference>
<dbReference type="EMBL" id="QFZK01000024">
    <property type="protein sequence ID" value="RFO95062.1"/>
    <property type="molecule type" value="Genomic_DNA"/>
</dbReference>
<accession>A0A3E1R7P8</accession>
<dbReference type="AlphaFoldDB" id="A0A3E1R7P8"/>
<protein>
    <recommendedName>
        <fullName evidence="1">Flagella basal body P-ring formation protein FlgA</fullName>
    </recommendedName>
</protein>
<dbReference type="InterPro" id="IPR039246">
    <property type="entry name" value="Flagellar_FlgA"/>
</dbReference>
<evidence type="ECO:0000259" key="3">
    <source>
        <dbReference type="Pfam" id="PF17656"/>
    </source>
</evidence>
<keyword evidence="4" id="KW-0282">Flagellum</keyword>
<sequence>MLMLRDARAQTQMPEPDYPAMALKWARGVVAQSQPDPAVRLRMEVSVGALDSRLKLAPCGNVEAYLPPGARLWGHSRVGLRCVDGMARWNVSVPVQVKAYGNAWVVRGQIMAGNPVTQNDVASVEVDWAEETSPVLQDPALWLGQTASRTLSSGQVLRQGVVRPTQVFQAGTQVRVVAEGPGFQVTSDAQALAAGVVGQSTRVRMDNGRITSGTVLDARTVKIDL</sequence>
<gene>
    <name evidence="4" type="primary">flgA</name>
    <name evidence="4" type="ORF">DIC66_20505</name>
</gene>
<dbReference type="NCBIfam" id="TIGR03170">
    <property type="entry name" value="flgA_cterm"/>
    <property type="match status" value="1"/>
</dbReference>
<keyword evidence="1" id="KW-0574">Periplasm</keyword>
<dbReference type="Pfam" id="PF13144">
    <property type="entry name" value="ChapFlgA"/>
    <property type="match status" value="1"/>
</dbReference>
<dbReference type="InterPro" id="IPR041231">
    <property type="entry name" value="FlgA_N"/>
</dbReference>
<evidence type="ECO:0000259" key="2">
    <source>
        <dbReference type="Pfam" id="PF13144"/>
    </source>
</evidence>
<feature type="domain" description="FlgA N-terminal" evidence="3">
    <location>
        <begin position="38"/>
        <end position="98"/>
    </location>
</feature>